<evidence type="ECO:0000313" key="2">
    <source>
        <dbReference type="Proteomes" id="UP000838756"/>
    </source>
</evidence>
<name>A0A8S4QX52_9NEOP</name>
<organism evidence="1 2">
    <name type="scientific">Pararge aegeria aegeria</name>
    <dbReference type="NCBI Taxonomy" id="348720"/>
    <lineage>
        <taxon>Eukaryota</taxon>
        <taxon>Metazoa</taxon>
        <taxon>Ecdysozoa</taxon>
        <taxon>Arthropoda</taxon>
        <taxon>Hexapoda</taxon>
        <taxon>Insecta</taxon>
        <taxon>Pterygota</taxon>
        <taxon>Neoptera</taxon>
        <taxon>Endopterygota</taxon>
        <taxon>Lepidoptera</taxon>
        <taxon>Glossata</taxon>
        <taxon>Ditrysia</taxon>
        <taxon>Papilionoidea</taxon>
        <taxon>Nymphalidae</taxon>
        <taxon>Satyrinae</taxon>
        <taxon>Satyrini</taxon>
        <taxon>Parargina</taxon>
        <taxon>Pararge</taxon>
    </lineage>
</organism>
<evidence type="ECO:0000313" key="1">
    <source>
        <dbReference type="EMBL" id="CAH2226488.1"/>
    </source>
</evidence>
<gene>
    <name evidence="1" type="primary">jg2157</name>
    <name evidence="1" type="ORF">PAEG_LOCUS7192</name>
</gene>
<comment type="caution">
    <text evidence="1">The sequence shown here is derived from an EMBL/GenBank/DDBJ whole genome shotgun (WGS) entry which is preliminary data.</text>
</comment>
<reference evidence="1" key="1">
    <citation type="submission" date="2022-03" db="EMBL/GenBank/DDBJ databases">
        <authorList>
            <person name="Lindestad O."/>
        </authorList>
    </citation>
    <scope>NUCLEOTIDE SEQUENCE</scope>
</reference>
<proteinExistence type="predicted"/>
<keyword evidence="2" id="KW-1185">Reference proteome</keyword>
<sequence>MLLEKMEQETDMMISAKMKDKGRRRSSIFSLLKRQKKLARQSSEPCAFPLNRKYSVDSAILTRFKETDVEIANGNADSVSDLSHCNGG</sequence>
<dbReference type="OrthoDB" id="7450477at2759"/>
<dbReference type="EMBL" id="CAKXAJ010021420">
    <property type="protein sequence ID" value="CAH2226488.1"/>
    <property type="molecule type" value="Genomic_DNA"/>
</dbReference>
<dbReference type="Proteomes" id="UP000838756">
    <property type="component" value="Unassembled WGS sequence"/>
</dbReference>
<accession>A0A8S4QX52</accession>
<dbReference type="AlphaFoldDB" id="A0A8S4QX52"/>
<protein>
    <submittedName>
        <fullName evidence="1">Jg2157 protein</fullName>
    </submittedName>
</protein>